<evidence type="ECO:0000313" key="8">
    <source>
        <dbReference type="Proteomes" id="UP001150569"/>
    </source>
</evidence>
<dbReference type="OrthoDB" id="2355at2759"/>
<name>A0A9W8A169_9FUNG</name>
<protein>
    <recommendedName>
        <fullName evidence="3">Dynactin subunit 6</fullName>
    </recommendedName>
</protein>
<dbReference type="GO" id="GO:0005869">
    <property type="term" value="C:dynactin complex"/>
    <property type="evidence" value="ECO:0007669"/>
    <property type="project" value="InterPro"/>
</dbReference>
<dbReference type="InterPro" id="IPR011004">
    <property type="entry name" value="Trimer_LpxA-like_sf"/>
</dbReference>
<comment type="similarity">
    <text evidence="2">Belongs to the dynactin subunits 5/6 family. Dynactin subunit 6 subfamily.</text>
</comment>
<organism evidence="7 8">
    <name type="scientific">Tieghemiomyces parasiticus</name>
    <dbReference type="NCBI Taxonomy" id="78921"/>
    <lineage>
        <taxon>Eukaryota</taxon>
        <taxon>Fungi</taxon>
        <taxon>Fungi incertae sedis</taxon>
        <taxon>Zoopagomycota</taxon>
        <taxon>Kickxellomycotina</taxon>
        <taxon>Dimargaritomycetes</taxon>
        <taxon>Dimargaritales</taxon>
        <taxon>Dimargaritaceae</taxon>
        <taxon>Tieghemiomyces</taxon>
    </lineage>
</organism>
<evidence type="ECO:0000256" key="3">
    <source>
        <dbReference type="ARBA" id="ARBA00016573"/>
    </source>
</evidence>
<evidence type="ECO:0000313" key="7">
    <source>
        <dbReference type="EMBL" id="KAJ1920683.1"/>
    </source>
</evidence>
<sequence length="148" mass="15845">MPNSLHDSITIVQGAIVCADSAIRGAVTIGAGTVVHPQCQIIAERGPITIGENNIIAECTRIINRSEEPLVIGHYNTLEVASEIYGAKIGNYNVIEARGRVLVGTTLGDFCVITPACSTLANEHVPDKTVIYGGAQDRRLQTEDYKVK</sequence>
<evidence type="ECO:0000256" key="4">
    <source>
        <dbReference type="ARBA" id="ARBA00022490"/>
    </source>
</evidence>
<accession>A0A9W8A169</accession>
<dbReference type="Gene3D" id="2.160.10.10">
    <property type="entry name" value="Hexapeptide repeat proteins"/>
    <property type="match status" value="1"/>
</dbReference>
<dbReference type="SUPFAM" id="SSF51161">
    <property type="entry name" value="Trimeric LpxA-like enzymes"/>
    <property type="match status" value="1"/>
</dbReference>
<comment type="subcellular location">
    <subcellularLocation>
        <location evidence="1">Cytoplasm</location>
        <location evidence="1">Cytoskeleton</location>
    </subcellularLocation>
</comment>
<dbReference type="EMBL" id="JANBPT010000437">
    <property type="protein sequence ID" value="KAJ1920683.1"/>
    <property type="molecule type" value="Genomic_DNA"/>
</dbReference>
<evidence type="ECO:0000256" key="2">
    <source>
        <dbReference type="ARBA" id="ARBA00007719"/>
    </source>
</evidence>
<evidence type="ECO:0000256" key="6">
    <source>
        <dbReference type="ARBA" id="ARBA00034687"/>
    </source>
</evidence>
<reference evidence="7" key="1">
    <citation type="submission" date="2022-07" db="EMBL/GenBank/DDBJ databases">
        <title>Phylogenomic reconstructions and comparative analyses of Kickxellomycotina fungi.</title>
        <authorList>
            <person name="Reynolds N.K."/>
            <person name="Stajich J.E."/>
            <person name="Barry K."/>
            <person name="Grigoriev I.V."/>
            <person name="Crous P."/>
            <person name="Smith M.E."/>
        </authorList>
    </citation>
    <scope>NUCLEOTIDE SEQUENCE</scope>
    <source>
        <strain evidence="7">RSA 861</strain>
    </source>
</reference>
<dbReference type="Proteomes" id="UP001150569">
    <property type="component" value="Unassembled WGS sequence"/>
</dbReference>
<dbReference type="GO" id="GO:0007052">
    <property type="term" value="P:mitotic spindle organization"/>
    <property type="evidence" value="ECO:0007669"/>
    <property type="project" value="TreeGrafter"/>
</dbReference>
<dbReference type="PANTHER" id="PTHR13072:SF0">
    <property type="entry name" value="DYNACTIN SUBUNIT 6"/>
    <property type="match status" value="1"/>
</dbReference>
<comment type="caution">
    <text evidence="7">The sequence shown here is derived from an EMBL/GenBank/DDBJ whole genome shotgun (WGS) entry which is preliminary data.</text>
</comment>
<dbReference type="AlphaFoldDB" id="A0A9W8A169"/>
<dbReference type="InterPro" id="IPR027777">
    <property type="entry name" value="DCTN6"/>
</dbReference>
<evidence type="ECO:0000256" key="1">
    <source>
        <dbReference type="ARBA" id="ARBA00004245"/>
    </source>
</evidence>
<comment type="function">
    <text evidence="6">Part of the dynactin complex that activates the molecular motor dynein for ultra-processive transport along microtubules.</text>
</comment>
<gene>
    <name evidence="7" type="ORF">IWQ60_006944</name>
</gene>
<dbReference type="PANTHER" id="PTHR13072">
    <property type="entry name" value="DYNACTIN 6"/>
    <property type="match status" value="1"/>
</dbReference>
<keyword evidence="8" id="KW-1185">Reference proteome</keyword>
<dbReference type="GO" id="GO:0070840">
    <property type="term" value="F:dynein complex binding"/>
    <property type="evidence" value="ECO:0007669"/>
    <property type="project" value="TreeGrafter"/>
</dbReference>
<evidence type="ECO:0000256" key="5">
    <source>
        <dbReference type="ARBA" id="ARBA00023212"/>
    </source>
</evidence>
<proteinExistence type="inferred from homology"/>
<keyword evidence="4" id="KW-0963">Cytoplasm</keyword>
<keyword evidence="5" id="KW-0206">Cytoskeleton</keyword>